<accession>A0AAN8I2P0</accession>
<sequence>MAFYLRPVIASPRYCAPAFFSRPTPSFPTPHDIAPLFSLFDETFAQLERAHRQVQSRAHFKRPLNPKFDVKETKEAYTLEGELPGFDPKDLSIEFLDDGHTLQIKGKTVSVKESRQQAKAVEASQSEAEAPKAVGAAPAPAESKSETSSVKSHQPTVEDADDTEEPANASAVSQSEQAQPQPQQQQTQTVAEPSKTAEQQQQQDEPKHWISERYTGSFSRSFQFPSKVNQEAVRASLKDGILAITLPFARKPESRRIQIE</sequence>
<dbReference type="PROSITE" id="PS01031">
    <property type="entry name" value="SHSP"/>
    <property type="match status" value="1"/>
</dbReference>
<feature type="compositionally biased region" description="Low complexity" evidence="4">
    <location>
        <begin position="169"/>
        <end position="194"/>
    </location>
</feature>
<protein>
    <recommendedName>
        <fullName evidence="5">SHSP domain-containing protein</fullName>
    </recommendedName>
</protein>
<dbReference type="InterPro" id="IPR031107">
    <property type="entry name" value="Small_HSP"/>
</dbReference>
<evidence type="ECO:0000259" key="5">
    <source>
        <dbReference type="PROSITE" id="PS01031"/>
    </source>
</evidence>
<proteinExistence type="inferred from homology"/>
<dbReference type="InterPro" id="IPR008978">
    <property type="entry name" value="HSP20-like_chaperone"/>
</dbReference>
<comment type="caution">
    <text evidence="6">The sequence shown here is derived from an EMBL/GenBank/DDBJ whole genome shotgun (WGS) entry which is preliminary data.</text>
</comment>
<dbReference type="AlphaFoldDB" id="A0AAN8I2P0"/>
<comment type="similarity">
    <text evidence="2 3">Belongs to the small heat shock protein (HSP20) family.</text>
</comment>
<evidence type="ECO:0000256" key="2">
    <source>
        <dbReference type="PROSITE-ProRule" id="PRU00285"/>
    </source>
</evidence>
<dbReference type="Pfam" id="PF00011">
    <property type="entry name" value="HSP20"/>
    <property type="match status" value="1"/>
</dbReference>
<dbReference type="Gene3D" id="2.60.40.790">
    <property type="match status" value="1"/>
</dbReference>
<feature type="compositionally biased region" description="Low complexity" evidence="4">
    <location>
        <begin position="127"/>
        <end position="142"/>
    </location>
</feature>
<dbReference type="SUPFAM" id="SSF49764">
    <property type="entry name" value="HSP20-like chaperones"/>
    <property type="match status" value="1"/>
</dbReference>
<evidence type="ECO:0000313" key="7">
    <source>
        <dbReference type="Proteomes" id="UP001316803"/>
    </source>
</evidence>
<dbReference type="EMBL" id="JAKLMC020000019">
    <property type="protein sequence ID" value="KAK5951647.1"/>
    <property type="molecule type" value="Genomic_DNA"/>
</dbReference>
<dbReference type="PANTHER" id="PTHR11527">
    <property type="entry name" value="HEAT-SHOCK PROTEIN 20 FAMILY MEMBER"/>
    <property type="match status" value="1"/>
</dbReference>
<organism evidence="6 7">
    <name type="scientific">Knufia fluminis</name>
    <dbReference type="NCBI Taxonomy" id="191047"/>
    <lineage>
        <taxon>Eukaryota</taxon>
        <taxon>Fungi</taxon>
        <taxon>Dikarya</taxon>
        <taxon>Ascomycota</taxon>
        <taxon>Pezizomycotina</taxon>
        <taxon>Eurotiomycetes</taxon>
        <taxon>Chaetothyriomycetidae</taxon>
        <taxon>Chaetothyriales</taxon>
        <taxon>Trichomeriaceae</taxon>
        <taxon>Knufia</taxon>
    </lineage>
</organism>
<feature type="region of interest" description="Disordered" evidence="4">
    <location>
        <begin position="107"/>
        <end position="214"/>
    </location>
</feature>
<name>A0AAN8I2P0_9EURO</name>
<dbReference type="Proteomes" id="UP001316803">
    <property type="component" value="Unassembled WGS sequence"/>
</dbReference>
<feature type="domain" description="SHSP" evidence="5">
    <location>
        <begin position="59"/>
        <end position="260"/>
    </location>
</feature>
<keyword evidence="7" id="KW-1185">Reference proteome</keyword>
<keyword evidence="1" id="KW-0346">Stress response</keyword>
<evidence type="ECO:0000256" key="4">
    <source>
        <dbReference type="SAM" id="MobiDB-lite"/>
    </source>
</evidence>
<feature type="compositionally biased region" description="Polar residues" evidence="4">
    <location>
        <begin position="146"/>
        <end position="155"/>
    </location>
</feature>
<evidence type="ECO:0000256" key="3">
    <source>
        <dbReference type="RuleBase" id="RU003616"/>
    </source>
</evidence>
<dbReference type="InterPro" id="IPR002068">
    <property type="entry name" value="A-crystallin/Hsp20_dom"/>
</dbReference>
<reference evidence="6 7" key="1">
    <citation type="submission" date="2022-12" db="EMBL/GenBank/DDBJ databases">
        <title>Genomic features and morphological characterization of a novel Knufia sp. strain isolated from spacecraft assembly facility.</title>
        <authorList>
            <person name="Teixeira M."/>
            <person name="Chander A.M."/>
            <person name="Stajich J.E."/>
            <person name="Venkateswaran K."/>
        </authorList>
    </citation>
    <scope>NUCLEOTIDE SEQUENCE [LARGE SCALE GENOMIC DNA]</scope>
    <source>
        <strain evidence="6 7">FJI-L2-BK-P2</strain>
    </source>
</reference>
<evidence type="ECO:0000313" key="6">
    <source>
        <dbReference type="EMBL" id="KAK5951647.1"/>
    </source>
</evidence>
<gene>
    <name evidence="6" type="ORF">OHC33_007326</name>
</gene>
<evidence type="ECO:0000256" key="1">
    <source>
        <dbReference type="ARBA" id="ARBA00023016"/>
    </source>
</evidence>
<dbReference type="CDD" id="cd06464">
    <property type="entry name" value="ACD_sHsps-like"/>
    <property type="match status" value="1"/>
</dbReference>